<gene>
    <name evidence="5" type="ORF">MHIP_03110</name>
</gene>
<dbReference type="AlphaFoldDB" id="A0A7I9ZGT9"/>
<evidence type="ECO:0000256" key="2">
    <source>
        <dbReference type="ARBA" id="ARBA00023136"/>
    </source>
</evidence>
<feature type="compositionally biased region" description="Polar residues" evidence="3">
    <location>
        <begin position="24"/>
        <end position="36"/>
    </location>
</feature>
<comment type="subcellular location">
    <subcellularLocation>
        <location evidence="1">Membrane</location>
    </subcellularLocation>
</comment>
<evidence type="ECO:0000256" key="3">
    <source>
        <dbReference type="SAM" id="MobiDB-lite"/>
    </source>
</evidence>
<dbReference type="RefSeq" id="WP_163886561.1">
    <property type="nucleotide sequence ID" value="NZ_BLLB01000002.1"/>
</dbReference>
<feature type="region of interest" description="Disordered" evidence="3">
    <location>
        <begin position="1"/>
        <end position="48"/>
    </location>
</feature>
<dbReference type="PANTHER" id="PTHR37042">
    <property type="entry name" value="OUTER MEMBRANE PROTEIN RV1973"/>
    <property type="match status" value="1"/>
</dbReference>
<keyword evidence="2 4" id="KW-0472">Membrane</keyword>
<evidence type="ECO:0008006" key="7">
    <source>
        <dbReference type="Google" id="ProtNLM"/>
    </source>
</evidence>
<accession>A0A7I9ZGT9</accession>
<evidence type="ECO:0000313" key="6">
    <source>
        <dbReference type="Proteomes" id="UP000465304"/>
    </source>
</evidence>
<feature type="compositionally biased region" description="Basic and acidic residues" evidence="3">
    <location>
        <begin position="37"/>
        <end position="48"/>
    </location>
</feature>
<evidence type="ECO:0000256" key="1">
    <source>
        <dbReference type="ARBA" id="ARBA00004370"/>
    </source>
</evidence>
<protein>
    <recommendedName>
        <fullName evidence="7">Mce associated membrane protein</fullName>
    </recommendedName>
</protein>
<feature type="transmembrane region" description="Helical" evidence="4">
    <location>
        <begin position="73"/>
        <end position="94"/>
    </location>
</feature>
<proteinExistence type="predicted"/>
<keyword evidence="6" id="KW-1185">Reference proteome</keyword>
<reference evidence="5 6" key="1">
    <citation type="journal article" date="2019" name="Emerg. Microbes Infect.">
        <title>Comprehensive subspecies identification of 175 nontuberculous mycobacteria species based on 7547 genomic profiles.</title>
        <authorList>
            <person name="Matsumoto Y."/>
            <person name="Kinjo T."/>
            <person name="Motooka D."/>
            <person name="Nabeya D."/>
            <person name="Jung N."/>
            <person name="Uechi K."/>
            <person name="Horii T."/>
            <person name="Iida T."/>
            <person name="Fujita J."/>
            <person name="Nakamura S."/>
        </authorList>
    </citation>
    <scope>NUCLEOTIDE SEQUENCE [LARGE SCALE GENOMIC DNA]</scope>
    <source>
        <strain evidence="5 6">JCM 30996</strain>
    </source>
</reference>
<dbReference type="GO" id="GO:0016020">
    <property type="term" value="C:membrane"/>
    <property type="evidence" value="ECO:0007669"/>
    <property type="project" value="UniProtKB-SubCell"/>
</dbReference>
<evidence type="ECO:0000256" key="4">
    <source>
        <dbReference type="SAM" id="Phobius"/>
    </source>
</evidence>
<keyword evidence="4" id="KW-1133">Transmembrane helix</keyword>
<dbReference type="Proteomes" id="UP000465304">
    <property type="component" value="Unassembled WGS sequence"/>
</dbReference>
<name>A0A7I9ZGT9_9MYCO</name>
<sequence>MAAESVTKDHVDTGDRDITAGNAAASTQGPMNQVHTRSGEAERESVSDTEIATHVHESAGAPSAGSPRDTTRVAVTFGLAALLALSLLVGWLGVQTHAAVRDQNQRDQFLAAGRDGAVSLTTINPDNADAEVTKILESSIGPFREDFEQRSAGFVETVKRAQSRTEGTVVEAGLESVDGDHADVLVAISVKTWLAGTEAPARLWRMRISVQRVGSTEKVSNVQYVP</sequence>
<evidence type="ECO:0000313" key="5">
    <source>
        <dbReference type="EMBL" id="GFG99827.1"/>
    </source>
</evidence>
<keyword evidence="4" id="KW-0812">Transmembrane</keyword>
<comment type="caution">
    <text evidence="5">The sequence shown here is derived from an EMBL/GenBank/DDBJ whole genome shotgun (WGS) entry which is preliminary data.</text>
</comment>
<feature type="compositionally biased region" description="Basic and acidic residues" evidence="3">
    <location>
        <begin position="1"/>
        <end position="18"/>
    </location>
</feature>
<dbReference type="PANTHER" id="PTHR37042:SF4">
    <property type="entry name" value="OUTER MEMBRANE PROTEIN RV1973"/>
    <property type="match status" value="1"/>
</dbReference>
<organism evidence="5 6">
    <name type="scientific">Mycolicibacterium hippocampi</name>
    <dbReference type="NCBI Taxonomy" id="659824"/>
    <lineage>
        <taxon>Bacteria</taxon>
        <taxon>Bacillati</taxon>
        <taxon>Actinomycetota</taxon>
        <taxon>Actinomycetes</taxon>
        <taxon>Mycobacteriales</taxon>
        <taxon>Mycobacteriaceae</taxon>
        <taxon>Mycolicibacterium</taxon>
    </lineage>
</organism>
<dbReference type="EMBL" id="BLLB01000002">
    <property type="protein sequence ID" value="GFG99827.1"/>
    <property type="molecule type" value="Genomic_DNA"/>
</dbReference>